<proteinExistence type="predicted"/>
<reference evidence="7 8" key="1">
    <citation type="submission" date="2019-02" db="EMBL/GenBank/DDBJ databases">
        <title>Deep-cultivation of Planctomycetes and their phenomic and genomic characterization uncovers novel biology.</title>
        <authorList>
            <person name="Wiegand S."/>
            <person name="Jogler M."/>
            <person name="Boedeker C."/>
            <person name="Pinto D."/>
            <person name="Vollmers J."/>
            <person name="Rivas-Marin E."/>
            <person name="Kohn T."/>
            <person name="Peeters S.H."/>
            <person name="Heuer A."/>
            <person name="Rast P."/>
            <person name="Oberbeckmann S."/>
            <person name="Bunk B."/>
            <person name="Jeske O."/>
            <person name="Meyerdierks A."/>
            <person name="Storesund J.E."/>
            <person name="Kallscheuer N."/>
            <person name="Luecker S."/>
            <person name="Lage O.M."/>
            <person name="Pohl T."/>
            <person name="Merkel B.J."/>
            <person name="Hornburger P."/>
            <person name="Mueller R.-W."/>
            <person name="Bruemmer F."/>
            <person name="Labrenz M."/>
            <person name="Spormann A.M."/>
            <person name="Op den Camp H."/>
            <person name="Overmann J."/>
            <person name="Amann R."/>
            <person name="Jetten M.S.M."/>
            <person name="Mascher T."/>
            <person name="Medema M.H."/>
            <person name="Devos D.P."/>
            <person name="Kaster A.-K."/>
            <person name="Ovreas L."/>
            <person name="Rohde M."/>
            <person name="Galperin M.Y."/>
            <person name="Jogler C."/>
        </authorList>
    </citation>
    <scope>NUCLEOTIDE SEQUENCE [LARGE SCALE GENOMIC DNA]</scope>
    <source>
        <strain evidence="7 8">K22_7</strain>
    </source>
</reference>
<keyword evidence="3 6" id="KW-0812">Transmembrane</keyword>
<feature type="transmembrane region" description="Helical" evidence="6">
    <location>
        <begin position="338"/>
        <end position="356"/>
    </location>
</feature>
<feature type="transmembrane region" description="Helical" evidence="6">
    <location>
        <begin position="312"/>
        <end position="332"/>
    </location>
</feature>
<evidence type="ECO:0000256" key="4">
    <source>
        <dbReference type="ARBA" id="ARBA00022989"/>
    </source>
</evidence>
<feature type="transmembrane region" description="Helical" evidence="6">
    <location>
        <begin position="53"/>
        <end position="74"/>
    </location>
</feature>
<keyword evidence="2" id="KW-1003">Cell membrane</keyword>
<dbReference type="AlphaFoldDB" id="A0A517NFK3"/>
<feature type="transmembrane region" description="Helical" evidence="6">
    <location>
        <begin position="368"/>
        <end position="388"/>
    </location>
</feature>
<keyword evidence="5 6" id="KW-0472">Membrane</keyword>
<dbReference type="PANTHER" id="PTHR33529">
    <property type="entry name" value="SLR0882 PROTEIN-RELATED"/>
    <property type="match status" value="1"/>
</dbReference>
<feature type="transmembrane region" description="Helical" evidence="6">
    <location>
        <begin position="95"/>
        <end position="115"/>
    </location>
</feature>
<dbReference type="RefSeq" id="WP_145172268.1">
    <property type="nucleotide sequence ID" value="NZ_CP036525.1"/>
</dbReference>
<dbReference type="OrthoDB" id="238655at2"/>
<keyword evidence="8" id="KW-1185">Reference proteome</keyword>
<evidence type="ECO:0000313" key="7">
    <source>
        <dbReference type="EMBL" id="QDT05914.1"/>
    </source>
</evidence>
<dbReference type="PANTHER" id="PTHR33529:SF6">
    <property type="entry name" value="YJGP_YJGQ FAMILY PERMEASE"/>
    <property type="match status" value="1"/>
</dbReference>
<organism evidence="7 8">
    <name type="scientific">Rubripirellula lacrimiformis</name>
    <dbReference type="NCBI Taxonomy" id="1930273"/>
    <lineage>
        <taxon>Bacteria</taxon>
        <taxon>Pseudomonadati</taxon>
        <taxon>Planctomycetota</taxon>
        <taxon>Planctomycetia</taxon>
        <taxon>Pirellulales</taxon>
        <taxon>Pirellulaceae</taxon>
        <taxon>Rubripirellula</taxon>
    </lineage>
</organism>
<dbReference type="Proteomes" id="UP000318538">
    <property type="component" value="Chromosome"/>
</dbReference>
<sequence>MGKLQRKVVLDVLGMFVVSLFALTTLVLVIGVARESLDQGLNLASVLRLLPFAAPNALALSIPGTTLFSTCCIYGRMSADNELTAMQSVGISTFAVMWPTIILTVGLSIATVILINTAFTWGFHGVQNVVVSSVENIAYGVLRRERNFQHGNFSLTVRDVVDDRLIEPLISVRRDGQDPIVISAREATMSYIDKEQVLSFAIYNGTATVGGNVAFHFPGQYIQRIPLGAQQNDSILTANPSHMRMRDLPSATVGQFGDIHRRSGEIAVHTGFSLLSSHSDQIAGADAMKRKAQLQQSRKRLHRLDAEMHRRWASGFTCLAFAIIGVPLSIRLRTSDTMTTFGVCFLPTLLIYYPVFALSLDMAKSGDIPACGVWIANGVTIAIGFVMMKRAVYRVI</sequence>
<evidence type="ECO:0000256" key="3">
    <source>
        <dbReference type="ARBA" id="ARBA00022692"/>
    </source>
</evidence>
<gene>
    <name evidence="7" type="ORF">K227x_43190</name>
</gene>
<dbReference type="InterPro" id="IPR005495">
    <property type="entry name" value="LptG/LptF_permease"/>
</dbReference>
<protein>
    <submittedName>
        <fullName evidence="7">Putative permease YjgP/YjgQ family protein</fullName>
    </submittedName>
</protein>
<feature type="transmembrane region" description="Helical" evidence="6">
    <location>
        <begin position="12"/>
        <end position="33"/>
    </location>
</feature>
<evidence type="ECO:0000256" key="6">
    <source>
        <dbReference type="SAM" id="Phobius"/>
    </source>
</evidence>
<evidence type="ECO:0000313" key="8">
    <source>
        <dbReference type="Proteomes" id="UP000318538"/>
    </source>
</evidence>
<keyword evidence="4 6" id="KW-1133">Transmembrane helix</keyword>
<evidence type="ECO:0000256" key="2">
    <source>
        <dbReference type="ARBA" id="ARBA00022475"/>
    </source>
</evidence>
<dbReference type="GO" id="GO:0043190">
    <property type="term" value="C:ATP-binding cassette (ABC) transporter complex"/>
    <property type="evidence" value="ECO:0007669"/>
    <property type="project" value="TreeGrafter"/>
</dbReference>
<accession>A0A517NFK3</accession>
<dbReference type="EMBL" id="CP036525">
    <property type="protein sequence ID" value="QDT05914.1"/>
    <property type="molecule type" value="Genomic_DNA"/>
</dbReference>
<evidence type="ECO:0000256" key="5">
    <source>
        <dbReference type="ARBA" id="ARBA00023136"/>
    </source>
</evidence>
<evidence type="ECO:0000256" key="1">
    <source>
        <dbReference type="ARBA" id="ARBA00004651"/>
    </source>
</evidence>
<dbReference type="Pfam" id="PF03739">
    <property type="entry name" value="LptF_LptG"/>
    <property type="match status" value="1"/>
</dbReference>
<name>A0A517NFK3_9BACT</name>
<dbReference type="GO" id="GO:0015920">
    <property type="term" value="P:lipopolysaccharide transport"/>
    <property type="evidence" value="ECO:0007669"/>
    <property type="project" value="TreeGrafter"/>
</dbReference>
<comment type="subcellular location">
    <subcellularLocation>
        <location evidence="1">Cell membrane</location>
        <topology evidence="1">Multi-pass membrane protein</topology>
    </subcellularLocation>
</comment>
<dbReference type="KEGG" id="rlc:K227x_43190"/>